<organism evidence="2">
    <name type="scientific">Arundo donax</name>
    <name type="common">Giant reed</name>
    <name type="synonym">Donax arundinaceus</name>
    <dbReference type="NCBI Taxonomy" id="35708"/>
    <lineage>
        <taxon>Eukaryota</taxon>
        <taxon>Viridiplantae</taxon>
        <taxon>Streptophyta</taxon>
        <taxon>Embryophyta</taxon>
        <taxon>Tracheophyta</taxon>
        <taxon>Spermatophyta</taxon>
        <taxon>Magnoliopsida</taxon>
        <taxon>Liliopsida</taxon>
        <taxon>Poales</taxon>
        <taxon>Poaceae</taxon>
        <taxon>PACMAD clade</taxon>
        <taxon>Arundinoideae</taxon>
        <taxon>Arundineae</taxon>
        <taxon>Arundo</taxon>
    </lineage>
</organism>
<protein>
    <recommendedName>
        <fullName evidence="3">F-box domain-containing protein</fullName>
    </recommendedName>
</protein>
<feature type="compositionally biased region" description="Polar residues" evidence="1">
    <location>
        <begin position="52"/>
        <end position="70"/>
    </location>
</feature>
<evidence type="ECO:0000256" key="1">
    <source>
        <dbReference type="SAM" id="MobiDB-lite"/>
    </source>
</evidence>
<evidence type="ECO:0000313" key="2">
    <source>
        <dbReference type="EMBL" id="JAD36553.1"/>
    </source>
</evidence>
<dbReference type="InterPro" id="IPR036047">
    <property type="entry name" value="F-box-like_dom_sf"/>
</dbReference>
<evidence type="ECO:0008006" key="3">
    <source>
        <dbReference type="Google" id="ProtNLM"/>
    </source>
</evidence>
<dbReference type="AlphaFoldDB" id="A0A0A8ZFV5"/>
<feature type="region of interest" description="Disordered" evidence="1">
    <location>
        <begin position="48"/>
        <end position="70"/>
    </location>
</feature>
<dbReference type="EMBL" id="GBRH01261342">
    <property type="protein sequence ID" value="JAD36553.1"/>
    <property type="molecule type" value="Transcribed_RNA"/>
</dbReference>
<sequence>MSCSTPSNQHMTLPPWLMDELLEEVLLRVLVRAALVCRRWCRLISGRGFRRQSASSTARPQCLASSTQTS</sequence>
<reference evidence="2" key="1">
    <citation type="submission" date="2014-09" db="EMBL/GenBank/DDBJ databases">
        <authorList>
            <person name="Magalhaes I.L.F."/>
            <person name="Oliveira U."/>
            <person name="Santos F.R."/>
            <person name="Vidigal T.H.D.A."/>
            <person name="Brescovit A.D."/>
            <person name="Santos A.J."/>
        </authorList>
    </citation>
    <scope>NUCLEOTIDE SEQUENCE</scope>
    <source>
        <tissue evidence="2">Shoot tissue taken approximately 20 cm above the soil surface</tissue>
    </source>
</reference>
<reference evidence="2" key="2">
    <citation type="journal article" date="2015" name="Data Brief">
        <title>Shoot transcriptome of the giant reed, Arundo donax.</title>
        <authorList>
            <person name="Barrero R.A."/>
            <person name="Guerrero F.D."/>
            <person name="Moolhuijzen P."/>
            <person name="Goolsby J.A."/>
            <person name="Tidwell J."/>
            <person name="Bellgard S.E."/>
            <person name="Bellgard M.I."/>
        </authorList>
    </citation>
    <scope>NUCLEOTIDE SEQUENCE</scope>
    <source>
        <tissue evidence="2">Shoot tissue taken approximately 20 cm above the soil surface</tissue>
    </source>
</reference>
<dbReference type="SUPFAM" id="SSF81383">
    <property type="entry name" value="F-box domain"/>
    <property type="match status" value="1"/>
</dbReference>
<name>A0A0A8ZFV5_ARUDO</name>
<proteinExistence type="predicted"/>
<accession>A0A0A8ZFV5</accession>